<reference evidence="2 3" key="1">
    <citation type="submission" date="2010-12" db="EMBL/GenBank/DDBJ databases">
        <title>Complete sequence of Bacillus cellulosilyticus DSM 2522.</title>
        <authorList>
            <consortium name="US DOE Joint Genome Institute"/>
            <person name="Lucas S."/>
            <person name="Copeland A."/>
            <person name="Lapidus A."/>
            <person name="Cheng J.-F."/>
            <person name="Bruce D."/>
            <person name="Goodwin L."/>
            <person name="Pitluck S."/>
            <person name="Chertkov O."/>
            <person name="Detter J.C."/>
            <person name="Han C."/>
            <person name="Tapia R."/>
            <person name="Land M."/>
            <person name="Hauser L."/>
            <person name="Jeffries C."/>
            <person name="Kyrpides N."/>
            <person name="Ivanova N."/>
            <person name="Mikhailova N."/>
            <person name="Brumm P."/>
            <person name="Mead D."/>
            <person name="Woyke T."/>
        </authorList>
    </citation>
    <scope>NUCLEOTIDE SEQUENCE [LARGE SCALE GENOMIC DNA]</scope>
    <source>
        <strain evidence="3">ATCC 21833 / DSM 2522 / FERM P-1141 / JCM 9156 / N-4</strain>
    </source>
</reference>
<name>E6U1M1_EVAC2</name>
<dbReference type="Proteomes" id="UP000001401">
    <property type="component" value="Chromosome"/>
</dbReference>
<evidence type="ECO:0000256" key="1">
    <source>
        <dbReference type="SAM" id="MobiDB-lite"/>
    </source>
</evidence>
<evidence type="ECO:0000313" key="2">
    <source>
        <dbReference type="EMBL" id="ADU30384.1"/>
    </source>
</evidence>
<dbReference type="EMBL" id="CP002394">
    <property type="protein sequence ID" value="ADU30384.1"/>
    <property type="molecule type" value="Genomic_DNA"/>
</dbReference>
<dbReference type="OrthoDB" id="2931160at2"/>
<dbReference type="KEGG" id="bco:Bcell_2123"/>
<keyword evidence="3" id="KW-1185">Reference proteome</keyword>
<sequence>MSKNKWVRSISFNKKNEKDIARLKLIGKKSFSRFIKKLLDDEIIRRESEVPSNTTKSDTPQMKQRVITNSRSKPIRPKQQSNKPFNPMLGRK</sequence>
<organism evidence="2 3">
    <name type="scientific">Evansella cellulosilytica (strain ATCC 21833 / DSM 2522 / FERM P-1141 / JCM 9156 / N-4)</name>
    <name type="common">Bacillus cellulosilyticus</name>
    <dbReference type="NCBI Taxonomy" id="649639"/>
    <lineage>
        <taxon>Bacteria</taxon>
        <taxon>Bacillati</taxon>
        <taxon>Bacillota</taxon>
        <taxon>Bacilli</taxon>
        <taxon>Bacillales</taxon>
        <taxon>Bacillaceae</taxon>
        <taxon>Evansella</taxon>
    </lineage>
</organism>
<dbReference type="STRING" id="649639.Bcell_2123"/>
<dbReference type="RefSeq" id="WP_013488720.1">
    <property type="nucleotide sequence ID" value="NC_014829.1"/>
</dbReference>
<proteinExistence type="predicted"/>
<accession>E6U1M1</accession>
<protein>
    <submittedName>
        <fullName evidence="2">Uncharacterized protein</fullName>
    </submittedName>
</protein>
<gene>
    <name evidence="2" type="ordered locus">Bcell_2123</name>
</gene>
<dbReference type="eggNOG" id="ENOG5030E4M">
    <property type="taxonomic scope" value="Bacteria"/>
</dbReference>
<feature type="compositionally biased region" description="Polar residues" evidence="1">
    <location>
        <begin position="50"/>
        <end position="84"/>
    </location>
</feature>
<dbReference type="HOGENOM" id="CLU_2407122_0_0_9"/>
<evidence type="ECO:0000313" key="3">
    <source>
        <dbReference type="Proteomes" id="UP000001401"/>
    </source>
</evidence>
<dbReference type="AlphaFoldDB" id="E6U1M1"/>
<feature type="region of interest" description="Disordered" evidence="1">
    <location>
        <begin position="47"/>
        <end position="92"/>
    </location>
</feature>